<dbReference type="Proteomes" id="UP000184356">
    <property type="component" value="Unassembled WGS sequence"/>
</dbReference>
<dbReference type="PRINTS" id="PR00080">
    <property type="entry name" value="SDRFAMILY"/>
</dbReference>
<sequence>MSDSTPLPSAPAVAVSPGIILQPPLSRCGRGPGLVLVRAASHAESQANNHSLDPEPVQKWAEESFAIAQITFDSESSGSPSSVFDLLRDAVQALTSLTECDKKDSFGLLVYGSQADYAPGFGDLLYGAAVSEPGKFAAGVFFDTWDVVVTPALLHLDGSKPNKQDSETLKVHSYPEVSSSGFIIPGHADFNMSSGGVAHTRSLTFIKKHLNGPYFDLEKIWEEHTYFEFADRSVEKTMATMVQEPYVNHVPTLTGGIGRERLSKFYLNHFIFNNPDDTALELISRTVGVDRVVDEFIFCFTHDKVLDWLIPGIPPTGKSLRIPFTSVVNIRGDRLYHEHIAWDQATVLIQLGLLPEYLPFPYPLADGRLPGPGKRFEYRVPAAGADTANKLQNEHMVESNGMIAFEVREYGNIRIHGKAIALRLVQDGYSVCINDIPSSQDAIDATVDELSTAIRQPAQDEIAPSRVIGLAADVTSSTQVERLVKETVEKLGPLTLMVANAGIAQVKPLLAVTEEDIDSVMSVNVKGVFNCYTLAARQMIAQGDPTEAAGVGTYKILGAASIVSHKPFPTLGVYSASKWAVRGLTQAMAMEMAPHKITVNAYAPGIVDTAMWEQIDDGLGALEGRGKGESLKLYSDRFIALGRTSRPEDVAGLVGFLSGPDSDYVTGQTMVVDGGVIFT</sequence>
<dbReference type="InterPro" id="IPR002347">
    <property type="entry name" value="SDR_fam"/>
</dbReference>
<dbReference type="PRINTS" id="PR00081">
    <property type="entry name" value="GDHRDH"/>
</dbReference>
<proteinExistence type="predicted"/>
<reference evidence="3" key="1">
    <citation type="journal article" date="2017" name="Genome Biol.">
        <title>Comparative genomics reveals high biological diversity and specific adaptations in the industrially and medically important fungal genus Aspergillus.</title>
        <authorList>
            <person name="de Vries R.P."/>
            <person name="Riley R."/>
            <person name="Wiebenga A."/>
            <person name="Aguilar-Osorio G."/>
            <person name="Amillis S."/>
            <person name="Uchima C.A."/>
            <person name="Anderluh G."/>
            <person name="Asadollahi M."/>
            <person name="Askin M."/>
            <person name="Barry K."/>
            <person name="Battaglia E."/>
            <person name="Bayram O."/>
            <person name="Benocci T."/>
            <person name="Braus-Stromeyer S.A."/>
            <person name="Caldana C."/>
            <person name="Canovas D."/>
            <person name="Cerqueira G.C."/>
            <person name="Chen F."/>
            <person name="Chen W."/>
            <person name="Choi C."/>
            <person name="Clum A."/>
            <person name="Dos Santos R.A."/>
            <person name="Damasio A.R."/>
            <person name="Diallinas G."/>
            <person name="Emri T."/>
            <person name="Fekete E."/>
            <person name="Flipphi M."/>
            <person name="Freyberg S."/>
            <person name="Gallo A."/>
            <person name="Gournas C."/>
            <person name="Habgood R."/>
            <person name="Hainaut M."/>
            <person name="Harispe M.L."/>
            <person name="Henrissat B."/>
            <person name="Hilden K.S."/>
            <person name="Hope R."/>
            <person name="Hossain A."/>
            <person name="Karabika E."/>
            <person name="Karaffa L."/>
            <person name="Karanyi Z."/>
            <person name="Krasevec N."/>
            <person name="Kuo A."/>
            <person name="Kusch H."/>
            <person name="LaButti K."/>
            <person name="Lagendijk E.L."/>
            <person name="Lapidus A."/>
            <person name="Levasseur A."/>
            <person name="Lindquist E."/>
            <person name="Lipzen A."/>
            <person name="Logrieco A.F."/>
            <person name="MacCabe A."/>
            <person name="Maekelae M.R."/>
            <person name="Malavazi I."/>
            <person name="Melin P."/>
            <person name="Meyer V."/>
            <person name="Mielnichuk N."/>
            <person name="Miskei M."/>
            <person name="Molnar A.P."/>
            <person name="Mule G."/>
            <person name="Ngan C.Y."/>
            <person name="Orejas M."/>
            <person name="Orosz E."/>
            <person name="Ouedraogo J.P."/>
            <person name="Overkamp K.M."/>
            <person name="Park H.-S."/>
            <person name="Perrone G."/>
            <person name="Piumi F."/>
            <person name="Punt P.J."/>
            <person name="Ram A.F."/>
            <person name="Ramon A."/>
            <person name="Rauscher S."/>
            <person name="Record E."/>
            <person name="Riano-Pachon D.M."/>
            <person name="Robert V."/>
            <person name="Roehrig J."/>
            <person name="Ruller R."/>
            <person name="Salamov A."/>
            <person name="Salih N.S."/>
            <person name="Samson R.A."/>
            <person name="Sandor E."/>
            <person name="Sanguinetti M."/>
            <person name="Schuetze T."/>
            <person name="Sepcic K."/>
            <person name="Shelest E."/>
            <person name="Sherlock G."/>
            <person name="Sophianopoulou V."/>
            <person name="Squina F.M."/>
            <person name="Sun H."/>
            <person name="Susca A."/>
            <person name="Todd R.B."/>
            <person name="Tsang A."/>
            <person name="Unkles S.E."/>
            <person name="van de Wiele N."/>
            <person name="van Rossen-Uffink D."/>
            <person name="Oliveira J.V."/>
            <person name="Vesth T.C."/>
            <person name="Visser J."/>
            <person name="Yu J.-H."/>
            <person name="Zhou M."/>
            <person name="Andersen M.R."/>
            <person name="Archer D.B."/>
            <person name="Baker S.E."/>
            <person name="Benoit I."/>
            <person name="Brakhage A.A."/>
            <person name="Braus G.H."/>
            <person name="Fischer R."/>
            <person name="Frisvad J.C."/>
            <person name="Goldman G.H."/>
            <person name="Houbraken J."/>
            <person name="Oakley B."/>
            <person name="Pocsi I."/>
            <person name="Scazzocchio C."/>
            <person name="Seiboth B."/>
            <person name="vanKuyk P.A."/>
            <person name="Wortman J."/>
            <person name="Dyer P.S."/>
            <person name="Grigoriev I.V."/>
        </authorList>
    </citation>
    <scope>NUCLEOTIDE SEQUENCE [LARGE SCALE GENOMIC DNA]</scope>
    <source>
        <strain evidence="3">CBS 593.65</strain>
    </source>
</reference>
<accession>A0A1L9T9S0</accession>
<dbReference type="PANTHER" id="PTHR38436">
    <property type="entry name" value="POLYKETIDE CYCLASE SNOAL-LIKE DOMAIN"/>
    <property type="match status" value="1"/>
</dbReference>
<dbReference type="Gene3D" id="3.10.450.50">
    <property type="match status" value="1"/>
</dbReference>
<dbReference type="SUPFAM" id="SSF51735">
    <property type="entry name" value="NAD(P)-binding Rossmann-fold domains"/>
    <property type="match status" value="1"/>
</dbReference>
<dbReference type="GO" id="GO:0044550">
    <property type="term" value="P:secondary metabolite biosynthetic process"/>
    <property type="evidence" value="ECO:0007669"/>
    <property type="project" value="UniProtKB-ARBA"/>
</dbReference>
<dbReference type="FunFam" id="3.40.50.720:FF:000084">
    <property type="entry name" value="Short-chain dehydrogenase reductase"/>
    <property type="match status" value="1"/>
</dbReference>
<evidence type="ECO:0008006" key="4">
    <source>
        <dbReference type="Google" id="ProtNLM"/>
    </source>
</evidence>
<evidence type="ECO:0000313" key="2">
    <source>
        <dbReference type="EMBL" id="OJJ56190.1"/>
    </source>
</evidence>
<dbReference type="Gene3D" id="3.40.50.720">
    <property type="entry name" value="NAD(P)-binding Rossmann-like Domain"/>
    <property type="match status" value="1"/>
</dbReference>
<dbReference type="InterPro" id="IPR032710">
    <property type="entry name" value="NTF2-like_dom_sf"/>
</dbReference>
<dbReference type="InterPro" id="IPR036291">
    <property type="entry name" value="NAD(P)-bd_dom_sf"/>
</dbReference>
<dbReference type="GO" id="GO:0030638">
    <property type="term" value="P:polyketide metabolic process"/>
    <property type="evidence" value="ECO:0007669"/>
    <property type="project" value="InterPro"/>
</dbReference>
<dbReference type="EMBL" id="KV878591">
    <property type="protein sequence ID" value="OJJ56190.1"/>
    <property type="molecule type" value="Genomic_DNA"/>
</dbReference>
<protein>
    <recommendedName>
        <fullName evidence="4">SnoaL-like domain-containing protein</fullName>
    </recommendedName>
</protein>
<dbReference type="GO" id="GO:0016491">
    <property type="term" value="F:oxidoreductase activity"/>
    <property type="evidence" value="ECO:0007669"/>
    <property type="project" value="UniProtKB-ARBA"/>
</dbReference>
<evidence type="ECO:0000313" key="3">
    <source>
        <dbReference type="Proteomes" id="UP000184356"/>
    </source>
</evidence>
<keyword evidence="1" id="KW-0521">NADP</keyword>
<dbReference type="Pfam" id="PF13561">
    <property type="entry name" value="adh_short_C2"/>
    <property type="match status" value="1"/>
</dbReference>
<dbReference type="AlphaFoldDB" id="A0A1L9T9S0"/>
<dbReference type="STRING" id="1036612.A0A1L9T9S0"/>
<dbReference type="PROSITE" id="PS00061">
    <property type="entry name" value="ADH_SHORT"/>
    <property type="match status" value="1"/>
</dbReference>
<dbReference type="VEuPathDB" id="FungiDB:ASPSYDRAFT_157447"/>
<evidence type="ECO:0000256" key="1">
    <source>
        <dbReference type="ARBA" id="ARBA00022857"/>
    </source>
</evidence>
<dbReference type="GeneID" id="63758714"/>
<dbReference type="InterPro" id="IPR020904">
    <property type="entry name" value="Sc_DH/Rdtase_CS"/>
</dbReference>
<dbReference type="SUPFAM" id="SSF54427">
    <property type="entry name" value="NTF2-like"/>
    <property type="match status" value="1"/>
</dbReference>
<keyword evidence="3" id="KW-1185">Reference proteome</keyword>
<name>A0A1L9T9S0_9EURO</name>
<dbReference type="OrthoDB" id="5440at2759"/>
<dbReference type="InterPro" id="IPR009959">
    <property type="entry name" value="Cyclase_SnoaL-like"/>
</dbReference>
<organism evidence="2 3">
    <name type="scientific">Aspergillus sydowii CBS 593.65</name>
    <dbReference type="NCBI Taxonomy" id="1036612"/>
    <lineage>
        <taxon>Eukaryota</taxon>
        <taxon>Fungi</taxon>
        <taxon>Dikarya</taxon>
        <taxon>Ascomycota</taxon>
        <taxon>Pezizomycotina</taxon>
        <taxon>Eurotiomycetes</taxon>
        <taxon>Eurotiomycetidae</taxon>
        <taxon>Eurotiales</taxon>
        <taxon>Aspergillaceae</taxon>
        <taxon>Aspergillus</taxon>
        <taxon>Aspergillus subgen. Nidulantes</taxon>
    </lineage>
</organism>
<gene>
    <name evidence="2" type="ORF">ASPSYDRAFT_157447</name>
</gene>
<dbReference type="PANTHER" id="PTHR38436:SF3">
    <property type="entry name" value="CARBOXYMETHYLENEBUTENOLIDASE-RELATED"/>
    <property type="match status" value="1"/>
</dbReference>
<dbReference type="RefSeq" id="XP_040699996.1">
    <property type="nucleotide sequence ID" value="XM_040842641.1"/>
</dbReference>